<organism evidence="1 2">
    <name type="scientific">Agrotis segetum nucleopolyhedrovirus B</name>
    <dbReference type="NCBI Taxonomy" id="1580580"/>
    <lineage>
        <taxon>Viruses</taxon>
        <taxon>Viruses incertae sedis</taxon>
        <taxon>Naldaviricetes</taxon>
        <taxon>Lefavirales</taxon>
        <taxon>Baculoviridae</taxon>
        <taxon>Alphabaculovirus</taxon>
        <taxon>Alphabaculovirus alteragsegetum</taxon>
    </lineage>
</organism>
<dbReference type="OrthoDB" id="22425at10239"/>
<dbReference type="RefSeq" id="YP_009112595.1">
    <property type="nucleotide sequence ID" value="NC_025960.1"/>
</dbReference>
<dbReference type="KEGG" id="vg:22619624"/>
<keyword evidence="2" id="KW-1185">Reference proteome</keyword>
<dbReference type="EMBL" id="KM102981">
    <property type="protein sequence ID" value="AIZ48592.1"/>
    <property type="molecule type" value="Genomic_DNA"/>
</dbReference>
<dbReference type="GeneID" id="22619624"/>
<evidence type="ECO:0000313" key="1">
    <source>
        <dbReference type="EMBL" id="AIZ48592.1"/>
    </source>
</evidence>
<evidence type="ECO:0000313" key="2">
    <source>
        <dbReference type="Proteomes" id="UP000202327"/>
    </source>
</evidence>
<proteinExistence type="predicted"/>
<dbReference type="Proteomes" id="UP000202327">
    <property type="component" value="Segment"/>
</dbReference>
<accession>A0A0A7KRC4</accession>
<reference evidence="1 2" key="1">
    <citation type="journal article" date="2015" name="Virus Genes">
        <title>The genome sequence of Agrotis segetum nucleopolyhedrovirus B (AgseNPV-B) reveals a new baculovirus species within the Agrotis baculovirus complex.</title>
        <authorList>
            <person name="Wennmann J.T."/>
            <person name="Gueli Alletti G."/>
            <person name="Jehle J.A."/>
        </authorList>
    </citation>
    <scope>NUCLEOTIDE SEQUENCE [LARGE SCALE GENOMIC DNA]</scope>
    <source>
        <strain evidence="1">English</strain>
    </source>
</reference>
<name>A0A0A7KRC4_9ABAC</name>
<protein>
    <submittedName>
        <fullName evidence="1">Asb034</fullName>
    </submittedName>
</protein>
<sequence>MHIGVYTVALTSVDSHDAVYIDVLLRNHFCPVFAVHGIVDTLAVCEDSVYVDNNITTFKYYENFLQSPLSAGVAATIQEHGDLDQKVAMVEKIVRVMRDSGGVIVLSHYY</sequence>